<dbReference type="InterPro" id="IPR017907">
    <property type="entry name" value="Znf_RING_CS"/>
</dbReference>
<dbReference type="PANTHER" id="PTHR25465:SF32">
    <property type="entry name" value="BLOODTHIRSTY-RELATED GENE FAMILY, MEMBER 16 ISOFORM X1-RELATED"/>
    <property type="match status" value="1"/>
</dbReference>
<dbReference type="PROSITE" id="PS50089">
    <property type="entry name" value="ZF_RING_2"/>
    <property type="match status" value="1"/>
</dbReference>
<dbReference type="InterPro" id="IPR013083">
    <property type="entry name" value="Znf_RING/FYVE/PHD"/>
</dbReference>
<dbReference type="FunFam" id="2.60.120.920:FF:000004">
    <property type="entry name" value="Butyrophilin subfamily 1 member A1"/>
    <property type="match status" value="1"/>
</dbReference>
<dbReference type="SMART" id="SM00449">
    <property type="entry name" value="SPRY"/>
    <property type="match status" value="1"/>
</dbReference>
<dbReference type="InterPro" id="IPR006574">
    <property type="entry name" value="PRY"/>
</dbReference>
<evidence type="ECO:0000256" key="1">
    <source>
        <dbReference type="ARBA" id="ARBA00022588"/>
    </source>
</evidence>
<evidence type="ECO:0000259" key="8">
    <source>
        <dbReference type="PROSITE" id="PS50089"/>
    </source>
</evidence>
<dbReference type="CDD" id="cd13733">
    <property type="entry name" value="SPRY_PRY_C-I_1"/>
    <property type="match status" value="1"/>
</dbReference>
<organism evidence="11 12">
    <name type="scientific">Neogobius melanostomus</name>
    <name type="common">round goby</name>
    <dbReference type="NCBI Taxonomy" id="47308"/>
    <lineage>
        <taxon>Eukaryota</taxon>
        <taxon>Metazoa</taxon>
        <taxon>Chordata</taxon>
        <taxon>Craniata</taxon>
        <taxon>Vertebrata</taxon>
        <taxon>Euteleostomi</taxon>
        <taxon>Actinopterygii</taxon>
        <taxon>Neopterygii</taxon>
        <taxon>Teleostei</taxon>
        <taxon>Neoteleostei</taxon>
        <taxon>Acanthomorphata</taxon>
        <taxon>Gobiaria</taxon>
        <taxon>Gobiiformes</taxon>
        <taxon>Gobioidei</taxon>
        <taxon>Gobiidae</taxon>
        <taxon>Benthophilinae</taxon>
        <taxon>Neogobiini</taxon>
        <taxon>Neogobius</taxon>
    </lineage>
</organism>
<keyword evidence="4" id="KW-0862">Zinc</keyword>
<dbReference type="PRINTS" id="PR01407">
    <property type="entry name" value="BUTYPHLNCDUF"/>
</dbReference>
<feature type="coiled-coil region" evidence="7">
    <location>
        <begin position="259"/>
        <end position="304"/>
    </location>
</feature>
<sequence length="569" mass="64036">MWSQADGVATVSSGWFEEQFRCCICLDIYRDPASIPCGHNFCIDCIEGYWETKDLSECPLCKEAFSGIPELRVNLGLAHVVDYIKRSLSNGGEEDSPQHSQGSLSDEVLCSVCTGLQLNAVKSCLVCQASYCDLHLGPHLRDEALQKHRLTDPATFPSSHLCRKHNKPLEMFCKKDQTPVCARCCGREHKNHQVVPIDRASKKVKASLKETKADVENMIQARIHKMEEVQQSVDAGKKSTELEIHRSVQVCTTLVSAIEQRQTELVLELQRRQEELEERAEGLLNELRTEMKDLQTRASELLHLEHTQNPLHLLQSFPSLSKLPPTRDWTEVKVNPGGGLSAVREAVTQMMEICQKMSDKLLEEEVDKLNRYAVNVTLDPATASAWLELSADGKKVSLCGQQKKLPVIDNAKRFDTCTCVLGKETFKSGRHYWVVQVGDKTDWDLGLARESVDRKGSIKVRPDCGFWAVCRRKGGSLSACTSPSQVLSLKEVPQIVGVFVDYEERLVTFYDAEQKKHIFTFRDCDLTGAVCPYFNPCVQDNRKNPPLVICPIEELREGPSQDQNMRTSL</sequence>
<evidence type="ECO:0000256" key="2">
    <source>
        <dbReference type="ARBA" id="ARBA00022723"/>
    </source>
</evidence>
<dbReference type="InterPro" id="IPR043136">
    <property type="entry name" value="B30.2/SPRY_sf"/>
</dbReference>
<dbReference type="PROSITE" id="PS00518">
    <property type="entry name" value="ZF_RING_1"/>
    <property type="match status" value="1"/>
</dbReference>
<dbReference type="SUPFAM" id="SSF49899">
    <property type="entry name" value="Concanavalin A-like lectins/glucanases"/>
    <property type="match status" value="1"/>
</dbReference>
<evidence type="ECO:0000313" key="12">
    <source>
        <dbReference type="Proteomes" id="UP000694523"/>
    </source>
</evidence>
<dbReference type="PROSITE" id="PS50119">
    <property type="entry name" value="ZF_BBOX"/>
    <property type="match status" value="1"/>
</dbReference>
<dbReference type="PANTHER" id="PTHR25465">
    <property type="entry name" value="B-BOX DOMAIN CONTAINING"/>
    <property type="match status" value="1"/>
</dbReference>
<dbReference type="InterPro" id="IPR058030">
    <property type="entry name" value="TRIM8/14/16/25/29/45/65_CC"/>
</dbReference>
<evidence type="ECO:0000256" key="5">
    <source>
        <dbReference type="ARBA" id="ARBA00022859"/>
    </source>
</evidence>
<dbReference type="SMART" id="SM00589">
    <property type="entry name" value="PRY"/>
    <property type="match status" value="1"/>
</dbReference>
<evidence type="ECO:0000256" key="3">
    <source>
        <dbReference type="ARBA" id="ARBA00022771"/>
    </source>
</evidence>
<keyword evidence="1" id="KW-0399">Innate immunity</keyword>
<dbReference type="GO" id="GO:0008270">
    <property type="term" value="F:zinc ion binding"/>
    <property type="evidence" value="ECO:0007669"/>
    <property type="project" value="UniProtKB-KW"/>
</dbReference>
<dbReference type="InterPro" id="IPR003877">
    <property type="entry name" value="SPRY_dom"/>
</dbReference>
<name>A0A8C6S819_9GOBI</name>
<dbReference type="Pfam" id="PF13923">
    <property type="entry name" value="zf-C3HC4_2"/>
    <property type="match status" value="1"/>
</dbReference>
<dbReference type="SUPFAM" id="SSF57845">
    <property type="entry name" value="B-box zinc-binding domain"/>
    <property type="match status" value="1"/>
</dbReference>
<evidence type="ECO:0000256" key="4">
    <source>
        <dbReference type="ARBA" id="ARBA00022833"/>
    </source>
</evidence>
<feature type="domain" description="RING-type" evidence="8">
    <location>
        <begin position="22"/>
        <end position="62"/>
    </location>
</feature>
<dbReference type="SMART" id="SM00336">
    <property type="entry name" value="BBOX"/>
    <property type="match status" value="1"/>
</dbReference>
<dbReference type="SMART" id="SM00184">
    <property type="entry name" value="RING"/>
    <property type="match status" value="1"/>
</dbReference>
<dbReference type="InterPro" id="IPR003879">
    <property type="entry name" value="Butyrophylin_SPRY"/>
</dbReference>
<dbReference type="InterPro" id="IPR000315">
    <property type="entry name" value="Znf_B-box"/>
</dbReference>
<dbReference type="PROSITE" id="PS50188">
    <property type="entry name" value="B302_SPRY"/>
    <property type="match status" value="1"/>
</dbReference>
<dbReference type="Pfam" id="PF13765">
    <property type="entry name" value="PRY"/>
    <property type="match status" value="1"/>
</dbReference>
<feature type="domain" description="B30.2/SPRY" evidence="10">
    <location>
        <begin position="356"/>
        <end position="556"/>
    </location>
</feature>
<keyword evidence="3 6" id="KW-0863">Zinc-finger</keyword>
<keyword evidence="12" id="KW-1185">Reference proteome</keyword>
<keyword evidence="2" id="KW-0479">Metal-binding</keyword>
<evidence type="ECO:0000313" key="11">
    <source>
        <dbReference type="Ensembl" id="ENSNMLP00000000092.1"/>
    </source>
</evidence>
<dbReference type="GO" id="GO:0045087">
    <property type="term" value="P:innate immune response"/>
    <property type="evidence" value="ECO:0007669"/>
    <property type="project" value="UniProtKB-KW"/>
</dbReference>
<keyword evidence="5" id="KW-0391">Immunity</keyword>
<evidence type="ECO:0000256" key="6">
    <source>
        <dbReference type="PROSITE-ProRule" id="PRU00024"/>
    </source>
</evidence>
<reference evidence="11" key="1">
    <citation type="submission" date="2025-08" db="UniProtKB">
        <authorList>
            <consortium name="Ensembl"/>
        </authorList>
    </citation>
    <scope>IDENTIFICATION</scope>
</reference>
<dbReference type="InterPro" id="IPR013320">
    <property type="entry name" value="ConA-like_dom_sf"/>
</dbReference>
<dbReference type="InterPro" id="IPR001870">
    <property type="entry name" value="B30.2/SPRY"/>
</dbReference>
<dbReference type="Pfam" id="PF25600">
    <property type="entry name" value="TRIM_CC"/>
    <property type="match status" value="1"/>
</dbReference>
<dbReference type="Pfam" id="PF00622">
    <property type="entry name" value="SPRY"/>
    <property type="match status" value="1"/>
</dbReference>
<proteinExistence type="predicted"/>
<evidence type="ECO:0000259" key="10">
    <source>
        <dbReference type="PROSITE" id="PS50188"/>
    </source>
</evidence>
<dbReference type="SUPFAM" id="SSF57850">
    <property type="entry name" value="RING/U-box"/>
    <property type="match status" value="1"/>
</dbReference>
<accession>A0A8C6S819</accession>
<dbReference type="Ensembl" id="ENSNMLT00000000118.1">
    <property type="protein sequence ID" value="ENSNMLP00000000092.1"/>
    <property type="gene ID" value="ENSNMLG00000000075.1"/>
</dbReference>
<dbReference type="CDD" id="cd19769">
    <property type="entry name" value="Bbox2_TRIM16-like"/>
    <property type="match status" value="1"/>
</dbReference>
<evidence type="ECO:0008006" key="13">
    <source>
        <dbReference type="Google" id="ProtNLM"/>
    </source>
</evidence>
<dbReference type="Proteomes" id="UP000694523">
    <property type="component" value="Unplaced"/>
</dbReference>
<reference evidence="11" key="2">
    <citation type="submission" date="2025-09" db="UniProtKB">
        <authorList>
            <consortium name="Ensembl"/>
        </authorList>
    </citation>
    <scope>IDENTIFICATION</scope>
</reference>
<dbReference type="Gene3D" id="4.10.830.40">
    <property type="match status" value="1"/>
</dbReference>
<dbReference type="Pfam" id="PF00643">
    <property type="entry name" value="zf-B_box"/>
    <property type="match status" value="1"/>
</dbReference>
<feature type="domain" description="B box-type" evidence="9">
    <location>
        <begin position="157"/>
        <end position="197"/>
    </location>
</feature>
<dbReference type="Gene3D" id="2.60.120.920">
    <property type="match status" value="1"/>
</dbReference>
<evidence type="ECO:0000259" key="9">
    <source>
        <dbReference type="PROSITE" id="PS50119"/>
    </source>
</evidence>
<dbReference type="InterPro" id="IPR001841">
    <property type="entry name" value="Znf_RING"/>
</dbReference>
<dbReference type="Gene3D" id="3.30.160.60">
    <property type="entry name" value="Classic Zinc Finger"/>
    <property type="match status" value="1"/>
</dbReference>
<dbReference type="AlphaFoldDB" id="A0A8C6S819"/>
<dbReference type="GO" id="GO:0005737">
    <property type="term" value="C:cytoplasm"/>
    <property type="evidence" value="ECO:0007669"/>
    <property type="project" value="UniProtKB-ARBA"/>
</dbReference>
<dbReference type="Gene3D" id="3.30.40.10">
    <property type="entry name" value="Zinc/RING finger domain, C3HC4 (zinc finger)"/>
    <property type="match status" value="1"/>
</dbReference>
<keyword evidence="7" id="KW-0175">Coiled coil</keyword>
<dbReference type="InterPro" id="IPR051051">
    <property type="entry name" value="E3_ubiq-ligase_TRIM/RNF"/>
</dbReference>
<protein>
    <recommendedName>
        <fullName evidence="13">Bloodthirsty</fullName>
    </recommendedName>
</protein>
<evidence type="ECO:0000256" key="7">
    <source>
        <dbReference type="SAM" id="Coils"/>
    </source>
</evidence>